<sequence>MAGSLIERTFNILEALAREPGGVNLQALAESLRIPKSGTHRMLSEMIRLGYVRQDGTSSRYQLTSRLIAQGFRYLSASGADIVQPILDRLARTTGELVRLGVVEDGNQTWIAKAQGTSSGLRYEPEMGVDVPLFCTASGHAMLACLSDAQALELVERQGLMDFSQYGPKAPRSSTELLERLQLVRQRGYAWVVESSVPGTSALAAPVRHFRDGRVLGVVSITGPSVRLPEERLHEMAPLLLGTVAEIAEASPASELFG</sequence>
<dbReference type="SUPFAM" id="SSF46785">
    <property type="entry name" value="Winged helix' DNA-binding domain"/>
    <property type="match status" value="1"/>
</dbReference>
<gene>
    <name evidence="6" type="ORF">ACFOJE_02020</name>
</gene>
<dbReference type="SMART" id="SM00346">
    <property type="entry name" value="HTH_ICLR"/>
    <property type="match status" value="1"/>
</dbReference>
<dbReference type="EMBL" id="JBHRSJ010000001">
    <property type="protein sequence ID" value="MFC2970993.1"/>
    <property type="molecule type" value="Genomic_DNA"/>
</dbReference>
<feature type="domain" description="IclR-ED" evidence="5">
    <location>
        <begin position="66"/>
        <end position="253"/>
    </location>
</feature>
<dbReference type="RefSeq" id="WP_377812564.1">
    <property type="nucleotide sequence ID" value="NZ_JBHRSJ010000001.1"/>
</dbReference>
<evidence type="ECO:0000313" key="6">
    <source>
        <dbReference type="EMBL" id="MFC2970993.1"/>
    </source>
</evidence>
<dbReference type="Proteomes" id="UP001595457">
    <property type="component" value="Unassembled WGS sequence"/>
</dbReference>
<dbReference type="SUPFAM" id="SSF55781">
    <property type="entry name" value="GAF domain-like"/>
    <property type="match status" value="1"/>
</dbReference>
<keyword evidence="2" id="KW-0238">DNA-binding</keyword>
<dbReference type="Gene3D" id="1.10.10.10">
    <property type="entry name" value="Winged helix-like DNA-binding domain superfamily/Winged helix DNA-binding domain"/>
    <property type="match status" value="1"/>
</dbReference>
<dbReference type="PROSITE" id="PS51077">
    <property type="entry name" value="HTH_ICLR"/>
    <property type="match status" value="1"/>
</dbReference>
<dbReference type="PANTHER" id="PTHR30136:SF35">
    <property type="entry name" value="HTH-TYPE TRANSCRIPTIONAL REGULATOR RV1719"/>
    <property type="match status" value="1"/>
</dbReference>
<comment type="caution">
    <text evidence="6">The sequence shown here is derived from an EMBL/GenBank/DDBJ whole genome shotgun (WGS) entry which is preliminary data.</text>
</comment>
<keyword evidence="7" id="KW-1185">Reference proteome</keyword>
<keyword evidence="1" id="KW-0805">Transcription regulation</keyword>
<dbReference type="InterPro" id="IPR036388">
    <property type="entry name" value="WH-like_DNA-bd_sf"/>
</dbReference>
<evidence type="ECO:0000256" key="1">
    <source>
        <dbReference type="ARBA" id="ARBA00023015"/>
    </source>
</evidence>
<dbReference type="InterPro" id="IPR050707">
    <property type="entry name" value="HTH_MetabolicPath_Reg"/>
</dbReference>
<proteinExistence type="predicted"/>
<dbReference type="Pfam" id="PF09339">
    <property type="entry name" value="HTH_IclR"/>
    <property type="match status" value="1"/>
</dbReference>
<organism evidence="6 7">
    <name type="scientific">Azotobacter bryophylli</name>
    <dbReference type="NCBI Taxonomy" id="1986537"/>
    <lineage>
        <taxon>Bacteria</taxon>
        <taxon>Pseudomonadati</taxon>
        <taxon>Pseudomonadota</taxon>
        <taxon>Gammaproteobacteria</taxon>
        <taxon>Pseudomonadales</taxon>
        <taxon>Pseudomonadaceae</taxon>
        <taxon>Azotobacter</taxon>
    </lineage>
</organism>
<accession>A0ABV7API6</accession>
<dbReference type="InterPro" id="IPR014757">
    <property type="entry name" value="Tscrpt_reg_IclR_C"/>
</dbReference>
<evidence type="ECO:0000313" key="7">
    <source>
        <dbReference type="Proteomes" id="UP001595457"/>
    </source>
</evidence>
<evidence type="ECO:0000256" key="3">
    <source>
        <dbReference type="ARBA" id="ARBA00023163"/>
    </source>
</evidence>
<dbReference type="PANTHER" id="PTHR30136">
    <property type="entry name" value="HELIX-TURN-HELIX TRANSCRIPTIONAL REGULATOR, ICLR FAMILY"/>
    <property type="match status" value="1"/>
</dbReference>
<dbReference type="Pfam" id="PF01614">
    <property type="entry name" value="IclR_C"/>
    <property type="match status" value="1"/>
</dbReference>
<dbReference type="PROSITE" id="PS51078">
    <property type="entry name" value="ICLR_ED"/>
    <property type="match status" value="1"/>
</dbReference>
<keyword evidence="3" id="KW-0804">Transcription</keyword>
<name>A0ABV7API6_9GAMM</name>
<evidence type="ECO:0000256" key="2">
    <source>
        <dbReference type="ARBA" id="ARBA00023125"/>
    </source>
</evidence>
<feature type="domain" description="HTH iclR-type" evidence="4">
    <location>
        <begin position="3"/>
        <end position="65"/>
    </location>
</feature>
<protein>
    <submittedName>
        <fullName evidence="6">IclR family transcriptional regulator</fullName>
    </submittedName>
</protein>
<reference evidence="7" key="1">
    <citation type="journal article" date="2019" name="Int. J. Syst. Evol. Microbiol.">
        <title>The Global Catalogue of Microorganisms (GCM) 10K type strain sequencing project: providing services to taxonomists for standard genome sequencing and annotation.</title>
        <authorList>
            <consortium name="The Broad Institute Genomics Platform"/>
            <consortium name="The Broad Institute Genome Sequencing Center for Infectious Disease"/>
            <person name="Wu L."/>
            <person name="Ma J."/>
        </authorList>
    </citation>
    <scope>NUCLEOTIDE SEQUENCE [LARGE SCALE GENOMIC DNA]</scope>
    <source>
        <strain evidence="7">KCTC 62195</strain>
    </source>
</reference>
<evidence type="ECO:0000259" key="4">
    <source>
        <dbReference type="PROSITE" id="PS51077"/>
    </source>
</evidence>
<dbReference type="InterPro" id="IPR005471">
    <property type="entry name" value="Tscrpt_reg_IclR_N"/>
</dbReference>
<evidence type="ECO:0000259" key="5">
    <source>
        <dbReference type="PROSITE" id="PS51078"/>
    </source>
</evidence>
<dbReference type="InterPro" id="IPR036390">
    <property type="entry name" value="WH_DNA-bd_sf"/>
</dbReference>
<dbReference type="Gene3D" id="3.30.450.40">
    <property type="match status" value="1"/>
</dbReference>
<dbReference type="InterPro" id="IPR029016">
    <property type="entry name" value="GAF-like_dom_sf"/>
</dbReference>